<keyword evidence="2" id="KW-1185">Reference proteome</keyword>
<dbReference type="InterPro" id="IPR023214">
    <property type="entry name" value="HAD_sf"/>
</dbReference>
<proteinExistence type="predicted"/>
<dbReference type="SFLD" id="SFLDG01140">
    <property type="entry name" value="C2.B:_Phosphomannomutase_and_P"/>
    <property type="match status" value="1"/>
</dbReference>
<dbReference type="InterPro" id="IPR036412">
    <property type="entry name" value="HAD-like_sf"/>
</dbReference>
<dbReference type="Proteomes" id="UP001202402">
    <property type="component" value="Unassembled WGS sequence"/>
</dbReference>
<dbReference type="Gene3D" id="3.30.1240.10">
    <property type="match status" value="1"/>
</dbReference>
<evidence type="ECO:0000313" key="1">
    <source>
        <dbReference type="EMBL" id="MCH4286101.1"/>
    </source>
</evidence>
<dbReference type="Pfam" id="PF08282">
    <property type="entry name" value="Hydrolase_3"/>
    <property type="match status" value="1"/>
</dbReference>
<dbReference type="PANTHER" id="PTHR10000">
    <property type="entry name" value="PHOSPHOSERINE PHOSPHATASE"/>
    <property type="match status" value="1"/>
</dbReference>
<dbReference type="GO" id="GO:0016787">
    <property type="term" value="F:hydrolase activity"/>
    <property type="evidence" value="ECO:0007669"/>
    <property type="project" value="UniProtKB-KW"/>
</dbReference>
<organism evidence="1 2">
    <name type="scientific">Amedibacillus hominis</name>
    <dbReference type="NCBI Taxonomy" id="2897776"/>
    <lineage>
        <taxon>Bacteria</taxon>
        <taxon>Bacillati</taxon>
        <taxon>Bacillota</taxon>
        <taxon>Erysipelotrichia</taxon>
        <taxon>Erysipelotrichales</taxon>
        <taxon>Erysipelotrichaceae</taxon>
        <taxon>Amedibacillus</taxon>
    </lineage>
</organism>
<dbReference type="RefSeq" id="WP_117453112.1">
    <property type="nucleotide sequence ID" value="NZ_JAKVPQ010000011.1"/>
</dbReference>
<dbReference type="Gene3D" id="3.40.50.1000">
    <property type="entry name" value="HAD superfamily/HAD-like"/>
    <property type="match status" value="1"/>
</dbReference>
<dbReference type="SFLD" id="SFLDS00003">
    <property type="entry name" value="Haloacid_Dehalogenase"/>
    <property type="match status" value="1"/>
</dbReference>
<comment type="caution">
    <text evidence="1">The sequence shown here is derived from an EMBL/GenBank/DDBJ whole genome shotgun (WGS) entry which is preliminary data.</text>
</comment>
<protein>
    <submittedName>
        <fullName evidence="1">Cof-type HAD-IIB family hydrolase</fullName>
    </submittedName>
</protein>
<dbReference type="SUPFAM" id="SSF56784">
    <property type="entry name" value="HAD-like"/>
    <property type="match status" value="1"/>
</dbReference>
<dbReference type="PANTHER" id="PTHR10000:SF55">
    <property type="entry name" value="5-AMINO-6-(5-PHOSPHO-D-RIBITYLAMINO)URACIL PHOSPHATASE YCSE"/>
    <property type="match status" value="1"/>
</dbReference>
<reference evidence="1 2" key="1">
    <citation type="submission" date="2022-02" db="EMBL/GenBank/DDBJ databases">
        <title>Genome of Erysipelotrichaceae sp. nov. NSJ-176 isolated from human feces.</title>
        <authorList>
            <person name="Abdugheni R."/>
        </authorList>
    </citation>
    <scope>NUCLEOTIDE SEQUENCE [LARGE SCALE GENOMIC DNA]</scope>
    <source>
        <strain evidence="1 2">NSJ-176</strain>
    </source>
</reference>
<sequence>MKDIRIVFSDLDGTIVGDDNKISCATISIIKDLKEKGIPFIPCTGRSYTDMRSAFPDDLHVPAILLNGALFCDENGETLKKKAFSREQMIRICEEIKSYGLPITLFAKNCIYLYGNVAMINACVQSFFPDNGPMYTGTTYHIDDISMIHEDIMKIESVSLYQDVRLSCMETLRKHEDLLVSSALSFNLEVTPKEIHKASMIKEVLDDYQIEESKACMFGDSDNDIQIFQNFTNVIAVENASKHIKDLAKEIIPSCEEDGVAKYLYKHIQ</sequence>
<evidence type="ECO:0000313" key="2">
    <source>
        <dbReference type="Proteomes" id="UP001202402"/>
    </source>
</evidence>
<dbReference type="InterPro" id="IPR000150">
    <property type="entry name" value="Cof"/>
</dbReference>
<dbReference type="EMBL" id="JAKVPQ010000011">
    <property type="protein sequence ID" value="MCH4286101.1"/>
    <property type="molecule type" value="Genomic_DNA"/>
</dbReference>
<dbReference type="NCBIfam" id="TIGR00099">
    <property type="entry name" value="Cof-subfamily"/>
    <property type="match status" value="1"/>
</dbReference>
<dbReference type="NCBIfam" id="TIGR01484">
    <property type="entry name" value="HAD-SF-IIB"/>
    <property type="match status" value="1"/>
</dbReference>
<gene>
    <name evidence="1" type="ORF">LQE99_13320</name>
</gene>
<name>A0ABS9RB55_9FIRM</name>
<accession>A0ABS9RB55</accession>
<dbReference type="InterPro" id="IPR006379">
    <property type="entry name" value="HAD-SF_hydro_IIB"/>
</dbReference>
<keyword evidence="1" id="KW-0378">Hydrolase</keyword>